<dbReference type="InterPro" id="IPR055211">
    <property type="entry name" value="KH_PNO1_2nd"/>
</dbReference>
<dbReference type="InterPro" id="IPR019964">
    <property type="entry name" value="KH_domain_protein_archaea"/>
</dbReference>
<evidence type="ECO:0000313" key="4">
    <source>
        <dbReference type="EMBL" id="QGR16166.1"/>
    </source>
</evidence>
<evidence type="ECO:0000313" key="5">
    <source>
        <dbReference type="Proteomes" id="UP000427373"/>
    </source>
</evidence>
<dbReference type="GeneID" id="42800059"/>
<reference evidence="3 6" key="2">
    <citation type="submission" date="2020-08" db="EMBL/GenBank/DDBJ databases">
        <title>Genomic Encyclopedia of Type Strains, Phase IV (KMG-IV): sequencing the most valuable type-strain genomes for metagenomic binning, comparative biology and taxonomic classification.</title>
        <authorList>
            <person name="Goeker M."/>
        </authorList>
    </citation>
    <scope>NUCLEOTIDE SEQUENCE [LARGE SCALE GENOMIC DNA]</scope>
    <source>
        <strain evidence="3 6">DSM 12421</strain>
    </source>
</reference>
<dbReference type="InterPro" id="IPR036612">
    <property type="entry name" value="KH_dom_type_1_sf"/>
</dbReference>
<dbReference type="GO" id="GO:0003723">
    <property type="term" value="F:RNA binding"/>
    <property type="evidence" value="ECO:0007669"/>
    <property type="project" value="UniProtKB-KW"/>
</dbReference>
<dbReference type="PANTHER" id="PTHR12826:SF13">
    <property type="entry name" value="RNA-BINDING PROTEIN PNO1"/>
    <property type="match status" value="1"/>
</dbReference>
<dbReference type="NCBIfam" id="NF010326">
    <property type="entry name" value="PRK13763.1-1"/>
    <property type="match status" value="1"/>
</dbReference>
<dbReference type="InterPro" id="IPR004087">
    <property type="entry name" value="KH_dom"/>
</dbReference>
<evidence type="ECO:0000256" key="1">
    <source>
        <dbReference type="ARBA" id="ARBA00022884"/>
    </source>
</evidence>
<dbReference type="AlphaFoldDB" id="A0A650CEH6"/>
<gene>
    <name evidence="4" type="ORF">D1869_02390</name>
    <name evidence="3" type="ORF">HNQ62_000635</name>
</gene>
<dbReference type="SMART" id="SM00322">
    <property type="entry name" value="KH"/>
    <property type="match status" value="1"/>
</dbReference>
<dbReference type="Proteomes" id="UP000582213">
    <property type="component" value="Unassembled WGS sequence"/>
</dbReference>
<dbReference type="Pfam" id="PF22891">
    <property type="entry name" value="KH_PNO1_2nd"/>
    <property type="match status" value="1"/>
</dbReference>
<evidence type="ECO:0000313" key="6">
    <source>
        <dbReference type="Proteomes" id="UP000582213"/>
    </source>
</evidence>
<feature type="domain" description="K Homology" evidence="2">
    <location>
        <begin position="75"/>
        <end position="147"/>
    </location>
</feature>
<evidence type="ECO:0000313" key="3">
    <source>
        <dbReference type="EMBL" id="MBB5252902.1"/>
    </source>
</evidence>
<keyword evidence="5" id="KW-1185">Reference proteome</keyword>
<dbReference type="PANTHER" id="PTHR12826">
    <property type="entry name" value="RIBONUCLEASE Y"/>
    <property type="match status" value="1"/>
</dbReference>
<dbReference type="NCBIfam" id="TIGR03665">
    <property type="entry name" value="arCOG04150"/>
    <property type="match status" value="1"/>
</dbReference>
<organism evidence="4 5">
    <name type="scientific">Sulfurisphaera ohwakuensis</name>
    <dbReference type="NCBI Taxonomy" id="69656"/>
    <lineage>
        <taxon>Archaea</taxon>
        <taxon>Thermoproteota</taxon>
        <taxon>Thermoprotei</taxon>
        <taxon>Sulfolobales</taxon>
        <taxon>Sulfolobaceae</taxon>
        <taxon>Sulfurisphaera</taxon>
    </lineage>
</organism>
<dbReference type="OrthoDB" id="7870at2157"/>
<dbReference type="SUPFAM" id="SSF54791">
    <property type="entry name" value="Eukaryotic type KH-domain (KH-domain type I)"/>
    <property type="match status" value="1"/>
</dbReference>
<name>A0A650CEH6_SULOH</name>
<dbReference type="Gene3D" id="3.30.1370.10">
    <property type="entry name" value="K Homology domain, type 1"/>
    <property type="match status" value="2"/>
</dbReference>
<keyword evidence="1" id="KW-0694">RNA-binding</keyword>
<dbReference type="RefSeq" id="WP_156013745.1">
    <property type="nucleotide sequence ID" value="NZ_CP045484.1"/>
</dbReference>
<protein>
    <submittedName>
        <fullName evidence="4">RNA-processing protein</fullName>
    </submittedName>
    <submittedName>
        <fullName evidence="3">Ribosomal RNA assembly protein</fullName>
    </submittedName>
</protein>
<dbReference type="KEGG" id="soh:D1869_02390"/>
<dbReference type="EMBL" id="JACHFY010000002">
    <property type="protein sequence ID" value="MBB5252902.1"/>
    <property type="molecule type" value="Genomic_DNA"/>
</dbReference>
<sequence length="181" mass="20496">MYITVPDDKINLVKSILGRLEEISNTKIEFDEKTKSIRVFPKDNNAYEAMKVVSVIKAIGIGFDVDEAMKLMRDDYVLDIIDLKDSTNGPEDMKRIKGRIIGEKGKTKKIIQEYTGVNIIIADHYVGILGTIEQADIAKRAIEMLIKGKEHSTVYKYLDKAERELSLFNVNKALKEGLDNT</sequence>
<proteinExistence type="predicted"/>
<dbReference type="Proteomes" id="UP000427373">
    <property type="component" value="Chromosome"/>
</dbReference>
<accession>A0A650CEH6</accession>
<dbReference type="EMBL" id="CP045484">
    <property type="protein sequence ID" value="QGR16166.1"/>
    <property type="molecule type" value="Genomic_DNA"/>
</dbReference>
<reference evidence="4 5" key="1">
    <citation type="submission" date="2019-10" db="EMBL/GenBank/DDBJ databases">
        <title>Genome Sequences from Six Type Strain Members of the Archaeal Family Sulfolobaceae: Acidianus ambivalens, Acidianus infernus, Metallosphaera prunae, Stygiolobus azoricus, Sulfolobus metallicus, and Sulfurisphaera ohwakuensis.</title>
        <authorList>
            <person name="Counts J.A."/>
            <person name="Kelly R.M."/>
        </authorList>
    </citation>
    <scope>NUCLEOTIDE SEQUENCE [LARGE SCALE GENOMIC DNA]</scope>
    <source>
        <strain evidence="4 5">TA-1</strain>
    </source>
</reference>
<evidence type="ECO:0000259" key="2">
    <source>
        <dbReference type="SMART" id="SM00322"/>
    </source>
</evidence>